<evidence type="ECO:0000313" key="2">
    <source>
        <dbReference type="EMBL" id="CDW84205.1"/>
    </source>
</evidence>
<protein>
    <submittedName>
        <fullName evidence="2">Uncharacterized protein</fullName>
    </submittedName>
</protein>
<name>A0A078APA7_STYLE</name>
<dbReference type="EMBL" id="CCKQ01012580">
    <property type="protein sequence ID" value="CDW84205.1"/>
    <property type="molecule type" value="Genomic_DNA"/>
</dbReference>
<organism evidence="2 3">
    <name type="scientific">Stylonychia lemnae</name>
    <name type="common">Ciliate</name>
    <dbReference type="NCBI Taxonomy" id="5949"/>
    <lineage>
        <taxon>Eukaryota</taxon>
        <taxon>Sar</taxon>
        <taxon>Alveolata</taxon>
        <taxon>Ciliophora</taxon>
        <taxon>Intramacronucleata</taxon>
        <taxon>Spirotrichea</taxon>
        <taxon>Stichotrichia</taxon>
        <taxon>Sporadotrichida</taxon>
        <taxon>Oxytrichidae</taxon>
        <taxon>Stylonychinae</taxon>
        <taxon>Stylonychia</taxon>
    </lineage>
</organism>
<keyword evidence="3" id="KW-1185">Reference proteome</keyword>
<gene>
    <name evidence="2" type="primary">Contig5674.g6077</name>
    <name evidence="2" type="ORF">STYLEM_13262</name>
</gene>
<dbReference type="AlphaFoldDB" id="A0A078APA7"/>
<dbReference type="Proteomes" id="UP000039865">
    <property type="component" value="Unassembled WGS sequence"/>
</dbReference>
<evidence type="ECO:0000256" key="1">
    <source>
        <dbReference type="SAM" id="SignalP"/>
    </source>
</evidence>
<reference evidence="2 3" key="1">
    <citation type="submission" date="2014-06" db="EMBL/GenBank/DDBJ databases">
        <authorList>
            <person name="Swart Estienne"/>
        </authorList>
    </citation>
    <scope>NUCLEOTIDE SEQUENCE [LARGE SCALE GENOMIC DNA]</scope>
    <source>
        <strain evidence="2 3">130c</strain>
    </source>
</reference>
<accession>A0A078APA7</accession>
<dbReference type="InParanoid" id="A0A078APA7"/>
<proteinExistence type="predicted"/>
<keyword evidence="1" id="KW-0732">Signal</keyword>
<feature type="signal peptide" evidence="1">
    <location>
        <begin position="1"/>
        <end position="19"/>
    </location>
</feature>
<feature type="chain" id="PRO_5001729590" evidence="1">
    <location>
        <begin position="20"/>
        <end position="101"/>
    </location>
</feature>
<evidence type="ECO:0000313" key="3">
    <source>
        <dbReference type="Proteomes" id="UP000039865"/>
    </source>
</evidence>
<sequence length="101" mass="11368">MRILSTLFLLLSLILTIEATKLKAQLDSQANANEMLQQVQDRMVLFSSKICRDKCVFLAEVQQTDGSVISKRCVSSTTCSSDNICLKVKFISLADKCWYKV</sequence>